<feature type="compositionally biased region" description="Basic residues" evidence="1">
    <location>
        <begin position="72"/>
        <end position="82"/>
    </location>
</feature>
<feature type="region of interest" description="Disordered" evidence="1">
    <location>
        <begin position="61"/>
        <end position="98"/>
    </location>
</feature>
<name>A0A255H135_9ACTN</name>
<gene>
    <name evidence="2" type="ORF">CGZ93_12575</name>
</gene>
<organism evidence="2 3">
    <name type="scientific">Enemella dayhoffiae</name>
    <dbReference type="NCBI Taxonomy" id="2016507"/>
    <lineage>
        <taxon>Bacteria</taxon>
        <taxon>Bacillati</taxon>
        <taxon>Actinomycetota</taxon>
        <taxon>Actinomycetes</taxon>
        <taxon>Propionibacteriales</taxon>
        <taxon>Propionibacteriaceae</taxon>
        <taxon>Enemella</taxon>
    </lineage>
</organism>
<accession>A0A255H135</accession>
<evidence type="ECO:0000313" key="2">
    <source>
        <dbReference type="EMBL" id="OYO19834.1"/>
    </source>
</evidence>
<reference evidence="2 3" key="1">
    <citation type="submission" date="2017-07" db="EMBL/GenBank/DDBJ databases">
        <title>Draft whole genome sequences of clinical Proprionibacteriaceae strains.</title>
        <authorList>
            <person name="Bernier A.-M."/>
            <person name="Bernard K."/>
            <person name="Domingo M.-C."/>
        </authorList>
    </citation>
    <scope>NUCLEOTIDE SEQUENCE [LARGE SCALE GENOMIC DNA]</scope>
    <source>
        <strain evidence="2 3">NML 130396</strain>
    </source>
</reference>
<proteinExistence type="predicted"/>
<dbReference type="RefSeq" id="WP_094364519.1">
    <property type="nucleotide sequence ID" value="NZ_NMVQ01000027.1"/>
</dbReference>
<protein>
    <submittedName>
        <fullName evidence="2">Uncharacterized protein</fullName>
    </submittedName>
</protein>
<keyword evidence="3" id="KW-1185">Reference proteome</keyword>
<evidence type="ECO:0000256" key="1">
    <source>
        <dbReference type="SAM" id="MobiDB-lite"/>
    </source>
</evidence>
<evidence type="ECO:0000313" key="3">
    <source>
        <dbReference type="Proteomes" id="UP000216311"/>
    </source>
</evidence>
<dbReference type="AlphaFoldDB" id="A0A255H135"/>
<sequence length="98" mass="10506">MDMSQAERLLRAEVDARLAALQQYQSAGAERQRAEAALTAATAAEASAWAALESAGWTSTQLRQLDVTRPGGKPRTRRKPKSAKPAQASPEDRAANES</sequence>
<dbReference type="Proteomes" id="UP000216311">
    <property type="component" value="Unassembled WGS sequence"/>
</dbReference>
<comment type="caution">
    <text evidence="2">The sequence shown here is derived from an EMBL/GenBank/DDBJ whole genome shotgun (WGS) entry which is preliminary data.</text>
</comment>
<dbReference type="EMBL" id="NMVQ01000027">
    <property type="protein sequence ID" value="OYO19834.1"/>
    <property type="molecule type" value="Genomic_DNA"/>
</dbReference>